<evidence type="ECO:0000313" key="2">
    <source>
        <dbReference type="Proteomes" id="UP001501265"/>
    </source>
</evidence>
<proteinExistence type="predicted"/>
<keyword evidence="2" id="KW-1185">Reference proteome</keyword>
<name>A0ABP9D1H7_9ACTN</name>
<reference evidence="2" key="1">
    <citation type="journal article" date="2019" name="Int. J. Syst. Evol. Microbiol.">
        <title>The Global Catalogue of Microorganisms (GCM) 10K type strain sequencing project: providing services to taxonomists for standard genome sequencing and annotation.</title>
        <authorList>
            <consortium name="The Broad Institute Genomics Platform"/>
            <consortium name="The Broad Institute Genome Sequencing Center for Infectious Disease"/>
            <person name="Wu L."/>
            <person name="Ma J."/>
        </authorList>
    </citation>
    <scope>NUCLEOTIDE SEQUENCE [LARGE SCALE GENOMIC DNA]</scope>
    <source>
        <strain evidence="2">JCM 18081</strain>
    </source>
</reference>
<comment type="caution">
    <text evidence="1">The sequence shown here is derived from an EMBL/GenBank/DDBJ whole genome shotgun (WGS) entry which is preliminary data.</text>
</comment>
<dbReference type="RefSeq" id="WP_345624640.1">
    <property type="nucleotide sequence ID" value="NZ_BAABIG010000092.1"/>
</dbReference>
<protein>
    <submittedName>
        <fullName evidence="1">Uncharacterized protein</fullName>
    </submittedName>
</protein>
<organism evidence="1 2">
    <name type="scientific">Streptomyces ziwulingensis</name>
    <dbReference type="NCBI Taxonomy" id="1045501"/>
    <lineage>
        <taxon>Bacteria</taxon>
        <taxon>Bacillati</taxon>
        <taxon>Actinomycetota</taxon>
        <taxon>Actinomycetes</taxon>
        <taxon>Kitasatosporales</taxon>
        <taxon>Streptomycetaceae</taxon>
        <taxon>Streptomyces</taxon>
    </lineage>
</organism>
<sequence>MASPAPTPRPGDQLASAADSTRVIVIRAPQQAAGPIECGGDPMIPAVRAPAPAPGPAGAAAGALIGKRYVDAADTLELLCTASGSGPLAYAGEPLTVKAPKALPASD</sequence>
<dbReference type="Proteomes" id="UP001501265">
    <property type="component" value="Unassembled WGS sequence"/>
</dbReference>
<accession>A0ABP9D1H7</accession>
<evidence type="ECO:0000313" key="1">
    <source>
        <dbReference type="EMBL" id="GAA4825229.1"/>
    </source>
</evidence>
<gene>
    <name evidence="1" type="ORF">GCM10023220_68940</name>
</gene>
<dbReference type="EMBL" id="BAABIG010000092">
    <property type="protein sequence ID" value="GAA4825229.1"/>
    <property type="molecule type" value="Genomic_DNA"/>
</dbReference>